<evidence type="ECO:0000313" key="4">
    <source>
        <dbReference type="EMBL" id="NXU92220.1"/>
    </source>
</evidence>
<accession>A0A7L3PRV7</accession>
<dbReference type="GO" id="GO:0016175">
    <property type="term" value="F:superoxide-generating NAD(P)H oxidase activity"/>
    <property type="evidence" value="ECO:0007669"/>
    <property type="project" value="TreeGrafter"/>
</dbReference>
<feature type="domain" description="FAD-binding FR-type" evidence="3">
    <location>
        <begin position="1"/>
        <end position="88"/>
    </location>
</feature>
<feature type="region of interest" description="Disordered" evidence="2">
    <location>
        <begin position="59"/>
        <end position="105"/>
    </location>
</feature>
<evidence type="ECO:0000256" key="1">
    <source>
        <dbReference type="ARBA" id="ARBA00023002"/>
    </source>
</evidence>
<sequence>FKPGDYVYLNVPAIASYEWHPFSISSAPEQPETLWLHIRSLGQWTSRLYQFFQQLEPPSLEPTAPRRSQGWAQEGSVATGRDGSIQLRSFRATGVTAPGQDLEQG</sequence>
<dbReference type="InterPro" id="IPR017938">
    <property type="entry name" value="Riboflavin_synthase-like_b-brl"/>
</dbReference>
<dbReference type="Gene3D" id="2.40.30.10">
    <property type="entry name" value="Translation factors"/>
    <property type="match status" value="1"/>
</dbReference>
<dbReference type="PROSITE" id="PS51384">
    <property type="entry name" value="FAD_FR"/>
    <property type="match status" value="1"/>
</dbReference>
<feature type="non-terminal residue" evidence="4">
    <location>
        <position position="105"/>
    </location>
</feature>
<comment type="caution">
    <text evidence="4">The sequence shown here is derived from an EMBL/GenBank/DDBJ whole genome shotgun (WGS) entry which is preliminary data.</text>
</comment>
<keyword evidence="5" id="KW-1185">Reference proteome</keyword>
<dbReference type="InterPro" id="IPR050369">
    <property type="entry name" value="RBOH/FRE"/>
</dbReference>
<feature type="non-terminal residue" evidence="4">
    <location>
        <position position="1"/>
    </location>
</feature>
<evidence type="ECO:0000313" key="5">
    <source>
        <dbReference type="Proteomes" id="UP000551443"/>
    </source>
</evidence>
<dbReference type="EMBL" id="VZUH01025427">
    <property type="protein sequence ID" value="NXU92220.1"/>
    <property type="molecule type" value="Genomic_DNA"/>
</dbReference>
<dbReference type="PANTHER" id="PTHR11972:SF58">
    <property type="entry name" value="NADPH OXIDASE 5"/>
    <property type="match status" value="1"/>
</dbReference>
<keyword evidence="1" id="KW-0560">Oxidoreductase</keyword>
<dbReference type="GO" id="GO:0042554">
    <property type="term" value="P:superoxide anion generation"/>
    <property type="evidence" value="ECO:0007669"/>
    <property type="project" value="TreeGrafter"/>
</dbReference>
<name>A0A7L3PRV7_9DEND</name>
<reference evidence="4 5" key="1">
    <citation type="submission" date="2019-09" db="EMBL/GenBank/DDBJ databases">
        <title>Bird 10,000 Genomes (B10K) Project - Family phase.</title>
        <authorList>
            <person name="Zhang G."/>
        </authorList>
    </citation>
    <scope>NUCLEOTIDE SEQUENCE [LARGE SCALE GENOMIC DNA]</scope>
    <source>
        <strain evidence="4">OUT-0059</strain>
        <tissue evidence="4">Muscle</tissue>
    </source>
</reference>
<gene>
    <name evidence="4" type="primary">Nox5</name>
    <name evidence="4" type="ORF">XIPELE_R14893</name>
</gene>
<dbReference type="GO" id="GO:0006952">
    <property type="term" value="P:defense response"/>
    <property type="evidence" value="ECO:0007669"/>
    <property type="project" value="TreeGrafter"/>
</dbReference>
<dbReference type="AlphaFoldDB" id="A0A7L3PRV7"/>
<dbReference type="GO" id="GO:0043020">
    <property type="term" value="C:NADPH oxidase complex"/>
    <property type="evidence" value="ECO:0007669"/>
    <property type="project" value="TreeGrafter"/>
</dbReference>
<evidence type="ECO:0000259" key="3">
    <source>
        <dbReference type="PROSITE" id="PS51384"/>
    </source>
</evidence>
<proteinExistence type="predicted"/>
<dbReference type="Proteomes" id="UP000551443">
    <property type="component" value="Unassembled WGS sequence"/>
</dbReference>
<organism evidence="4 5">
    <name type="scientific">Xiphorhynchus elegans</name>
    <name type="common">elegant woodcreeper</name>
    <dbReference type="NCBI Taxonomy" id="269412"/>
    <lineage>
        <taxon>Eukaryota</taxon>
        <taxon>Metazoa</taxon>
        <taxon>Chordata</taxon>
        <taxon>Craniata</taxon>
        <taxon>Vertebrata</taxon>
        <taxon>Euteleostomi</taxon>
        <taxon>Archelosauria</taxon>
        <taxon>Archosauria</taxon>
        <taxon>Dinosauria</taxon>
        <taxon>Saurischia</taxon>
        <taxon>Theropoda</taxon>
        <taxon>Coelurosauria</taxon>
        <taxon>Aves</taxon>
        <taxon>Neognathae</taxon>
        <taxon>Neoaves</taxon>
        <taxon>Telluraves</taxon>
        <taxon>Australaves</taxon>
        <taxon>Passeriformes</taxon>
        <taxon>Dendrocolaptidae</taxon>
        <taxon>Xiphorhynchus</taxon>
    </lineage>
</organism>
<dbReference type="Pfam" id="PF08022">
    <property type="entry name" value="FAD_binding_8"/>
    <property type="match status" value="1"/>
</dbReference>
<evidence type="ECO:0000256" key="2">
    <source>
        <dbReference type="SAM" id="MobiDB-lite"/>
    </source>
</evidence>
<protein>
    <submittedName>
        <fullName evidence="4">NOX5 oxidase</fullName>
    </submittedName>
</protein>
<dbReference type="InterPro" id="IPR017927">
    <property type="entry name" value="FAD-bd_FR_type"/>
</dbReference>
<dbReference type="PANTHER" id="PTHR11972">
    <property type="entry name" value="NADPH OXIDASE"/>
    <property type="match status" value="1"/>
</dbReference>
<dbReference type="SUPFAM" id="SSF63380">
    <property type="entry name" value="Riboflavin synthase domain-like"/>
    <property type="match status" value="1"/>
</dbReference>
<dbReference type="InterPro" id="IPR013112">
    <property type="entry name" value="FAD-bd_8"/>
</dbReference>